<organism evidence="2 3">
    <name type="scientific">Tritrichomonas musculus</name>
    <dbReference type="NCBI Taxonomy" id="1915356"/>
    <lineage>
        <taxon>Eukaryota</taxon>
        <taxon>Metamonada</taxon>
        <taxon>Parabasalia</taxon>
        <taxon>Tritrichomonadida</taxon>
        <taxon>Tritrichomonadidae</taxon>
        <taxon>Tritrichomonas</taxon>
    </lineage>
</organism>
<dbReference type="EMBL" id="JAPFFF010000041">
    <property type="protein sequence ID" value="KAK8841359.1"/>
    <property type="molecule type" value="Genomic_DNA"/>
</dbReference>
<proteinExistence type="predicted"/>
<dbReference type="Proteomes" id="UP001470230">
    <property type="component" value="Unassembled WGS sequence"/>
</dbReference>
<evidence type="ECO:0000256" key="1">
    <source>
        <dbReference type="SAM" id="Coils"/>
    </source>
</evidence>
<reference evidence="2 3" key="1">
    <citation type="submission" date="2024-04" db="EMBL/GenBank/DDBJ databases">
        <title>Tritrichomonas musculus Genome.</title>
        <authorList>
            <person name="Alves-Ferreira E."/>
            <person name="Grigg M."/>
            <person name="Lorenzi H."/>
            <person name="Galac M."/>
        </authorList>
    </citation>
    <scope>NUCLEOTIDE SEQUENCE [LARGE SCALE GENOMIC DNA]</scope>
    <source>
        <strain evidence="2 3">EAF2021</strain>
    </source>
</reference>
<dbReference type="InterPro" id="IPR008979">
    <property type="entry name" value="Galactose-bd-like_sf"/>
</dbReference>
<protein>
    <recommendedName>
        <fullName evidence="4">F5/8 type C domain-containing protein</fullName>
    </recommendedName>
</protein>
<keyword evidence="1" id="KW-0175">Coiled coil</keyword>
<comment type="caution">
    <text evidence="2">The sequence shown here is derived from an EMBL/GenBank/DDBJ whole genome shotgun (WGS) entry which is preliminary data.</text>
</comment>
<evidence type="ECO:0008006" key="4">
    <source>
        <dbReference type="Google" id="ProtNLM"/>
    </source>
</evidence>
<name>A0ABR2H570_9EUKA</name>
<evidence type="ECO:0000313" key="2">
    <source>
        <dbReference type="EMBL" id="KAK8841359.1"/>
    </source>
</evidence>
<feature type="coiled-coil region" evidence="1">
    <location>
        <begin position="74"/>
        <end position="101"/>
    </location>
</feature>
<sequence length="450" mass="52658">MNSHTSFVTPIENFRRLIEHDFSDKFQICLSFPSNEKDIINLSRNEARVISKKINDFCLIDPTVNQYELLFGQNSEKEEIKNLLKQLIRSAREQIAITKEKQKEFAMIRFLLGEDGSELYDIQNEKEAISLLSTEMNYIAIKYLSEHFLELIESGETKNLNENIIYSIIDEYFLNVAKEQQEREIEKIFSAMKTQEEEKFVIHFILQSQIDQQGEINKEIIQYLISNLDDEIVINELPRITPFIQHFLEIVQKVTIPKGQIINCDFNGDELLGIVSHLKKKFGNDIIKSGVVKLNGGGYHDRKQPITNLIKYDSGSINQYYYNWEGSQSLKKPSGLSDSWIEFDFLNRKVNLTSYTIRTDKDDRNTHWKPKTWKIYGSNDHDKWTLLDSQTDSQDLNDKHSQHRFKCNKNDGFFQYIKYVQEDSWNSSSCKYSFSLTCIEMFGSILEPSS</sequence>
<keyword evidence="3" id="KW-1185">Reference proteome</keyword>
<accession>A0ABR2H570</accession>
<dbReference type="Gene3D" id="2.60.120.260">
    <property type="entry name" value="Galactose-binding domain-like"/>
    <property type="match status" value="1"/>
</dbReference>
<evidence type="ECO:0000313" key="3">
    <source>
        <dbReference type="Proteomes" id="UP001470230"/>
    </source>
</evidence>
<dbReference type="SUPFAM" id="SSF49785">
    <property type="entry name" value="Galactose-binding domain-like"/>
    <property type="match status" value="1"/>
</dbReference>
<gene>
    <name evidence="2" type="ORF">M9Y10_026974</name>
</gene>